<feature type="transmembrane region" description="Helical" evidence="9">
    <location>
        <begin position="112"/>
        <end position="129"/>
    </location>
</feature>
<dbReference type="InterPro" id="IPR027417">
    <property type="entry name" value="P-loop_NTPase"/>
</dbReference>
<proteinExistence type="predicted"/>
<dbReference type="Gene3D" id="3.40.50.300">
    <property type="entry name" value="P-loop containing nucleotide triphosphate hydrolases"/>
    <property type="match status" value="2"/>
</dbReference>
<feature type="transmembrane region" description="Helical" evidence="9">
    <location>
        <begin position="1005"/>
        <end position="1024"/>
    </location>
</feature>
<keyword evidence="8 9" id="KW-0472">Membrane</keyword>
<dbReference type="FunFam" id="1.20.1560.10:FF:000013">
    <property type="entry name" value="ABC transporter C family member 2"/>
    <property type="match status" value="1"/>
</dbReference>
<evidence type="ECO:0000259" key="10">
    <source>
        <dbReference type="PROSITE" id="PS50893"/>
    </source>
</evidence>
<feature type="domain" description="ABC transmembrane type-1" evidence="11">
    <location>
        <begin position="905"/>
        <end position="1125"/>
    </location>
</feature>
<dbReference type="GO" id="GO:0005524">
    <property type="term" value="F:ATP binding"/>
    <property type="evidence" value="ECO:0007669"/>
    <property type="project" value="UniProtKB-KW"/>
</dbReference>
<sequence length="1408" mass="158107">MKPFVEEEPVKSADDGVSETKRPRYLWALLLFCISITGLVFQILEIFFPDRRESAAITSFAWIVCILLIALNRYRTAPIAILVLQVVIFVSQCIVSAHKYPVPSFKDWPSNLVLLVSLVEIVVILLMPLRDPKLSTDGISPPFSTPTSELRSPEEKLTPWQYMTVSWMAPLISIGSKRQVQEQDVWNLAYEFQHRLLHETFSALKGSVLKRLLVANGLDLAITTTLSILELCADLAIPVFLQKLLRSMEDANSPRSAAVTYAVISLAIRLVGAQSGVFNLWYCRRAYERSRGEMIMMLYEKTLRRQVTSGGEQPPKAEEDIDAPLESVEEEDTSIWAKIRRCLGACVCCSSPRKAKREQQKQSSGIGKILNLLRGDAYEVAQRFWEFPTIITKPLGVILSVVLIWKLIGWPCLIGVLTVFFAQGINVFLARALIRQETKRRSATDVKLQKTSQFVEAIRHLRWYGWQDAWFSDIMDSREKELHLRIITNILNITINFVNTISSNLFPVVAFFAYTKLAGLPLRIDIAFPAIDLFKMLDENLRDIPNLITVLINASVAMQRIEDFMNEPDKESTEASPTPAADLSLKDATFAWPGGAEVLHDITLTLTPGLTVVYGEVAAGKTALLQALLGELEKKDGEYVRPDEMFGYCAQNPWLQSMSIRENILFSAPYEETRYKQVLEACALLSDMVEFKNGDLSFIGENGVGLSGGQKARVALARAVYSRARFLLLDDPLSALDHQTAEFIMKRCIGSSLMEGRTIVLITHRTDICHGLAQQWVKISDGRATLVEPSANYEESTLKRTKSVESTTEEDTKRLEEDKLAAVPDKFIEDEHRAHGGVMASVYWAYIKAGKLKFWIILVCIIIVFRLTDTLEVYFIKQWGEAYDKVHTSDLFDDLPPPSSNIDPWLWWFLGIAVTVSIVDISVSMFMVLINYTAGKGMFKQAMQRVSHATFRFYDITPVGRLMNRVTSDMNTIDGSINRYFRIMVHLVIAWTTSVIIIASITPVFLAFAIVLTASFVAIFFRYLPTSQSLRRLEMVSLTPLMSNFGALVEGLTTVRAFCVQDRFQARVIEVVNAFQKMDHFYWSLQAWLMYRFDAFSAFSTLLITLLALWTNVSPGLTAFALIAAEKYVRTTHAMCRFYGQLQMDFVSVERVVELLQLDQEPDGDVKPPAWWPSLRGGIVFENVTLRYAPHLDPSLSDISLNIPAGSNTAIIGRTGSGKSTLALSLLATLVPESGRILIDQEDISTVDRQVLRRRVTFLAQEPMLFPGSMRKNLDPLNEFTDDECEAVLDKIAARHGWRLDTMIDAGGKGLSQGQKQLVGLARAMLRRSAVVILDEATASIDYQTAMDIQRILRDEMKESTVITIAHRLEAVRNADYCIVLSKGKLEAAGPAKEMLKGNENGFGGLLG</sequence>
<evidence type="ECO:0000256" key="9">
    <source>
        <dbReference type="SAM" id="Phobius"/>
    </source>
</evidence>
<dbReference type="FunFam" id="3.40.50.300:FF:001751">
    <property type="entry name" value="ABC bile acid transporter"/>
    <property type="match status" value="1"/>
</dbReference>
<dbReference type="Gene3D" id="1.20.1560.10">
    <property type="entry name" value="ABC transporter type 1, transmembrane domain"/>
    <property type="match status" value="2"/>
</dbReference>
<dbReference type="InterPro" id="IPR003439">
    <property type="entry name" value="ABC_transporter-like_ATP-bd"/>
</dbReference>
<comment type="caution">
    <text evidence="12">The sequence shown here is derived from an EMBL/GenBank/DDBJ whole genome shotgun (WGS) entry which is preliminary data.</text>
</comment>
<dbReference type="GO" id="GO:0140359">
    <property type="term" value="F:ABC-type transporter activity"/>
    <property type="evidence" value="ECO:0007669"/>
    <property type="project" value="InterPro"/>
</dbReference>
<evidence type="ECO:0000256" key="4">
    <source>
        <dbReference type="ARBA" id="ARBA00022737"/>
    </source>
</evidence>
<keyword evidence="7 9" id="KW-1133">Transmembrane helix</keyword>
<dbReference type="PANTHER" id="PTHR24223">
    <property type="entry name" value="ATP-BINDING CASSETTE SUB-FAMILY C"/>
    <property type="match status" value="1"/>
</dbReference>
<keyword evidence="3 9" id="KW-0812">Transmembrane</keyword>
<evidence type="ECO:0000256" key="1">
    <source>
        <dbReference type="ARBA" id="ARBA00004141"/>
    </source>
</evidence>
<dbReference type="InterPro" id="IPR017871">
    <property type="entry name" value="ABC_transporter-like_CS"/>
</dbReference>
<comment type="subcellular location">
    <subcellularLocation>
        <location evidence="1">Membrane</location>
        <topology evidence="1">Multi-pass membrane protein</topology>
    </subcellularLocation>
</comment>
<dbReference type="GO" id="GO:0016020">
    <property type="term" value="C:membrane"/>
    <property type="evidence" value="ECO:0007669"/>
    <property type="project" value="UniProtKB-SubCell"/>
</dbReference>
<dbReference type="Proteomes" id="UP000799772">
    <property type="component" value="Unassembled WGS sequence"/>
</dbReference>
<feature type="transmembrane region" description="Helical" evidence="9">
    <location>
        <begin position="79"/>
        <end position="100"/>
    </location>
</feature>
<gene>
    <name evidence="12" type="ORF">NA57DRAFT_47322</name>
</gene>
<dbReference type="Pfam" id="PF00664">
    <property type="entry name" value="ABC_membrane"/>
    <property type="match status" value="3"/>
</dbReference>
<dbReference type="Pfam" id="PF00005">
    <property type="entry name" value="ABC_tran"/>
    <property type="match status" value="2"/>
</dbReference>
<dbReference type="CDD" id="cd18596">
    <property type="entry name" value="ABC_6TM_VMR1_D1_like"/>
    <property type="match status" value="1"/>
</dbReference>
<evidence type="ECO:0000313" key="12">
    <source>
        <dbReference type="EMBL" id="KAF2093797.1"/>
    </source>
</evidence>
<dbReference type="GO" id="GO:0016887">
    <property type="term" value="F:ATP hydrolysis activity"/>
    <property type="evidence" value="ECO:0007669"/>
    <property type="project" value="InterPro"/>
</dbReference>
<evidence type="ECO:0000256" key="6">
    <source>
        <dbReference type="ARBA" id="ARBA00022840"/>
    </source>
</evidence>
<keyword evidence="4" id="KW-0677">Repeat</keyword>
<dbReference type="PROSITE" id="PS50929">
    <property type="entry name" value="ABC_TM1F"/>
    <property type="match status" value="2"/>
</dbReference>
<dbReference type="InterPro" id="IPR050173">
    <property type="entry name" value="ABC_transporter_C-like"/>
</dbReference>
<protein>
    <submittedName>
        <fullName evidence="12">ABC bile acid transporter-like protein</fullName>
    </submittedName>
</protein>
<evidence type="ECO:0000256" key="7">
    <source>
        <dbReference type="ARBA" id="ARBA00022989"/>
    </source>
</evidence>
<name>A0A9P4I853_9PEZI</name>
<reference evidence="12" key="1">
    <citation type="journal article" date="2020" name="Stud. Mycol.">
        <title>101 Dothideomycetes genomes: a test case for predicting lifestyles and emergence of pathogens.</title>
        <authorList>
            <person name="Haridas S."/>
            <person name="Albert R."/>
            <person name="Binder M."/>
            <person name="Bloem J."/>
            <person name="Labutti K."/>
            <person name="Salamov A."/>
            <person name="Andreopoulos B."/>
            <person name="Baker S."/>
            <person name="Barry K."/>
            <person name="Bills G."/>
            <person name="Bluhm B."/>
            <person name="Cannon C."/>
            <person name="Castanera R."/>
            <person name="Culley D."/>
            <person name="Daum C."/>
            <person name="Ezra D."/>
            <person name="Gonzalez J."/>
            <person name="Henrissat B."/>
            <person name="Kuo A."/>
            <person name="Liang C."/>
            <person name="Lipzen A."/>
            <person name="Lutzoni F."/>
            <person name="Magnuson J."/>
            <person name="Mondo S."/>
            <person name="Nolan M."/>
            <person name="Ohm R."/>
            <person name="Pangilinan J."/>
            <person name="Park H.-J."/>
            <person name="Ramirez L."/>
            <person name="Alfaro M."/>
            <person name="Sun H."/>
            <person name="Tritt A."/>
            <person name="Yoshinaga Y."/>
            <person name="Zwiers L.-H."/>
            <person name="Turgeon B."/>
            <person name="Goodwin S."/>
            <person name="Spatafora J."/>
            <person name="Crous P."/>
            <person name="Grigoriev I."/>
        </authorList>
    </citation>
    <scope>NUCLEOTIDE SEQUENCE</scope>
    <source>
        <strain evidence="12">CBS 133067</strain>
    </source>
</reference>
<dbReference type="SUPFAM" id="SSF90123">
    <property type="entry name" value="ABC transporter transmembrane region"/>
    <property type="match status" value="2"/>
</dbReference>
<evidence type="ECO:0000256" key="3">
    <source>
        <dbReference type="ARBA" id="ARBA00022692"/>
    </source>
</evidence>
<feature type="transmembrane region" description="Helical" evidence="9">
    <location>
        <begin position="854"/>
        <end position="876"/>
    </location>
</feature>
<keyword evidence="6" id="KW-0067">ATP-binding</keyword>
<feature type="transmembrane region" description="Helical" evidence="9">
    <location>
        <begin position="261"/>
        <end position="282"/>
    </location>
</feature>
<dbReference type="InterPro" id="IPR011527">
    <property type="entry name" value="ABC1_TM_dom"/>
</dbReference>
<feature type="transmembrane region" description="Helical" evidence="9">
    <location>
        <begin position="414"/>
        <end position="434"/>
    </location>
</feature>
<dbReference type="InterPro" id="IPR036640">
    <property type="entry name" value="ABC1_TM_sf"/>
</dbReference>
<evidence type="ECO:0000256" key="8">
    <source>
        <dbReference type="ARBA" id="ARBA00023136"/>
    </source>
</evidence>
<dbReference type="PROSITE" id="PS00211">
    <property type="entry name" value="ABC_TRANSPORTER_1"/>
    <property type="match status" value="2"/>
</dbReference>
<dbReference type="OrthoDB" id="6500128at2759"/>
<feature type="domain" description="ABC transporter" evidence="10">
    <location>
        <begin position="583"/>
        <end position="806"/>
    </location>
</feature>
<dbReference type="SUPFAM" id="SSF52540">
    <property type="entry name" value="P-loop containing nucleoside triphosphate hydrolases"/>
    <property type="match status" value="2"/>
</dbReference>
<dbReference type="CDD" id="cd18604">
    <property type="entry name" value="ABC_6TM_VMR1_D2_like"/>
    <property type="match status" value="1"/>
</dbReference>
<dbReference type="InterPro" id="IPR003593">
    <property type="entry name" value="AAA+_ATPase"/>
</dbReference>
<feature type="transmembrane region" description="Helical" evidence="9">
    <location>
        <begin position="390"/>
        <end position="408"/>
    </location>
</feature>
<dbReference type="EMBL" id="ML978136">
    <property type="protein sequence ID" value="KAF2093797.1"/>
    <property type="molecule type" value="Genomic_DNA"/>
</dbReference>
<dbReference type="PANTHER" id="PTHR24223:SF415">
    <property type="entry name" value="FI20190P1"/>
    <property type="match status" value="1"/>
</dbReference>
<dbReference type="FunFam" id="3.40.50.300:FF:001577">
    <property type="entry name" value="ABC bile acid transporter"/>
    <property type="match status" value="1"/>
</dbReference>
<evidence type="ECO:0000313" key="13">
    <source>
        <dbReference type="Proteomes" id="UP000799772"/>
    </source>
</evidence>
<feature type="domain" description="ABC transmembrane type-1" evidence="11">
    <location>
        <begin position="221"/>
        <end position="553"/>
    </location>
</feature>
<keyword evidence="2" id="KW-0813">Transport</keyword>
<feature type="transmembrane region" description="Helical" evidence="9">
    <location>
        <begin position="1089"/>
        <end position="1110"/>
    </location>
</feature>
<feature type="transmembrane region" description="Helical" evidence="9">
    <location>
        <begin position="905"/>
        <end position="930"/>
    </location>
</feature>
<dbReference type="PROSITE" id="PS50893">
    <property type="entry name" value="ABC_TRANSPORTER_2"/>
    <property type="match status" value="2"/>
</dbReference>
<dbReference type="CDD" id="cd03250">
    <property type="entry name" value="ABCC_MRP_domain1"/>
    <property type="match status" value="1"/>
</dbReference>
<feature type="domain" description="ABC transporter" evidence="10">
    <location>
        <begin position="1179"/>
        <end position="1408"/>
    </location>
</feature>
<feature type="transmembrane region" description="Helical" evidence="9">
    <location>
        <begin position="980"/>
        <end position="999"/>
    </location>
</feature>
<dbReference type="GO" id="GO:0005737">
    <property type="term" value="C:cytoplasm"/>
    <property type="evidence" value="ECO:0007669"/>
    <property type="project" value="UniProtKB-ARBA"/>
</dbReference>
<evidence type="ECO:0000256" key="5">
    <source>
        <dbReference type="ARBA" id="ARBA00022741"/>
    </source>
</evidence>
<accession>A0A9P4I853</accession>
<feature type="transmembrane region" description="Helical" evidence="9">
    <location>
        <begin position="54"/>
        <end position="72"/>
    </location>
</feature>
<organism evidence="12 13">
    <name type="scientific">Rhizodiscina lignyota</name>
    <dbReference type="NCBI Taxonomy" id="1504668"/>
    <lineage>
        <taxon>Eukaryota</taxon>
        <taxon>Fungi</taxon>
        <taxon>Dikarya</taxon>
        <taxon>Ascomycota</taxon>
        <taxon>Pezizomycotina</taxon>
        <taxon>Dothideomycetes</taxon>
        <taxon>Pleosporomycetidae</taxon>
        <taxon>Aulographales</taxon>
        <taxon>Rhizodiscinaceae</taxon>
        <taxon>Rhizodiscina</taxon>
    </lineage>
</organism>
<evidence type="ECO:0000259" key="11">
    <source>
        <dbReference type="PROSITE" id="PS50929"/>
    </source>
</evidence>
<keyword evidence="5" id="KW-0547">Nucleotide-binding</keyword>
<keyword evidence="13" id="KW-1185">Reference proteome</keyword>
<feature type="transmembrane region" description="Helical" evidence="9">
    <location>
        <begin position="25"/>
        <end position="48"/>
    </location>
</feature>
<evidence type="ECO:0000256" key="2">
    <source>
        <dbReference type="ARBA" id="ARBA00022448"/>
    </source>
</evidence>
<dbReference type="SMART" id="SM00382">
    <property type="entry name" value="AAA"/>
    <property type="match status" value="2"/>
</dbReference>
<feature type="transmembrane region" description="Helical" evidence="9">
    <location>
        <begin position="220"/>
        <end position="241"/>
    </location>
</feature>